<accession>A0A024U977</accession>
<dbReference type="eggNOG" id="ENOG502S7GC">
    <property type="taxonomic scope" value="Eukaryota"/>
</dbReference>
<evidence type="ECO:0000313" key="3">
    <source>
        <dbReference type="EMBL" id="RHY33288.1"/>
    </source>
</evidence>
<evidence type="ECO:0000313" key="2">
    <source>
        <dbReference type="EMBL" id="ETW02829.1"/>
    </source>
</evidence>
<sequence>MFRRAVPAFRRIHLANAPARRGIVTTVLDKVNYTAHVVTTGGREGHSKSTDGGNLDIKLGAKGVNPEQLFAAGYSACFMGALKYVASKDKITLPDGFKINASVDLGPIPTGFGIAVTLEINLPGLDKSVADRVVKAADIVCPYSNAIQNNIVKELIVKV</sequence>
<dbReference type="Gene3D" id="2.20.25.10">
    <property type="match status" value="1"/>
</dbReference>
<dbReference type="AlphaFoldDB" id="A0A024U977"/>
<keyword evidence="4" id="KW-1185">Reference proteome</keyword>
<evidence type="ECO:0008006" key="5">
    <source>
        <dbReference type="Google" id="ProtNLM"/>
    </source>
</evidence>
<dbReference type="GeneID" id="20082361"/>
<dbReference type="InterPro" id="IPR019953">
    <property type="entry name" value="OHR"/>
</dbReference>
<dbReference type="EMBL" id="QUSY01000082">
    <property type="protein sequence ID" value="RHY33288.1"/>
    <property type="molecule type" value="Genomic_DNA"/>
</dbReference>
<reference evidence="3 4" key="2">
    <citation type="submission" date="2018-08" db="EMBL/GenBank/DDBJ databases">
        <title>Aphanomyces genome sequencing and annotation.</title>
        <authorList>
            <person name="Minardi D."/>
            <person name="Oidtmann B."/>
            <person name="Van Der Giezen M."/>
            <person name="Studholme D.J."/>
        </authorList>
    </citation>
    <scope>NUCLEOTIDE SEQUENCE [LARGE SCALE GENOMIC DNA]</scope>
    <source>
        <strain evidence="3 4">NJM0002</strain>
    </source>
</reference>
<dbReference type="PANTHER" id="PTHR33797:SF2">
    <property type="entry name" value="ORGANIC HYDROPEROXIDE RESISTANCE PROTEIN-LIKE"/>
    <property type="match status" value="1"/>
</dbReference>
<dbReference type="PANTHER" id="PTHR33797">
    <property type="entry name" value="ORGANIC HYDROPEROXIDE RESISTANCE PROTEIN-LIKE"/>
    <property type="match status" value="1"/>
</dbReference>
<dbReference type="OrthoDB" id="60422at2759"/>
<reference evidence="2" key="1">
    <citation type="submission" date="2013-12" db="EMBL/GenBank/DDBJ databases">
        <title>The Genome Sequence of Aphanomyces invadans NJM9701.</title>
        <authorList>
            <consortium name="The Broad Institute Genomics Platform"/>
            <person name="Russ C."/>
            <person name="Tyler B."/>
            <person name="van West P."/>
            <person name="Dieguez-Uribeondo J."/>
            <person name="Young S.K."/>
            <person name="Zeng Q."/>
            <person name="Gargeya S."/>
            <person name="Fitzgerald M."/>
            <person name="Abouelleil A."/>
            <person name="Alvarado L."/>
            <person name="Chapman S.B."/>
            <person name="Gainer-Dewar J."/>
            <person name="Goldberg J."/>
            <person name="Griggs A."/>
            <person name="Gujja S."/>
            <person name="Hansen M."/>
            <person name="Howarth C."/>
            <person name="Imamovic A."/>
            <person name="Ireland A."/>
            <person name="Larimer J."/>
            <person name="McCowan C."/>
            <person name="Murphy C."/>
            <person name="Pearson M."/>
            <person name="Poon T.W."/>
            <person name="Priest M."/>
            <person name="Roberts A."/>
            <person name="Saif S."/>
            <person name="Shea T."/>
            <person name="Sykes S."/>
            <person name="Wortman J."/>
            <person name="Nusbaum C."/>
            <person name="Birren B."/>
        </authorList>
    </citation>
    <scope>NUCLEOTIDE SEQUENCE [LARGE SCALE GENOMIC DNA]</scope>
    <source>
        <strain evidence="2">NJM9701</strain>
    </source>
</reference>
<gene>
    <name evidence="3" type="ORF">DYB32_001751</name>
    <name evidence="2" type="ORF">H310_05311</name>
</gene>
<dbReference type="EMBL" id="KI913960">
    <property type="protein sequence ID" value="ETW02829.1"/>
    <property type="molecule type" value="Genomic_DNA"/>
</dbReference>
<dbReference type="Pfam" id="PF02566">
    <property type="entry name" value="OsmC"/>
    <property type="match status" value="1"/>
</dbReference>
<dbReference type="VEuPathDB" id="FungiDB:H310_05311"/>
<evidence type="ECO:0000256" key="1">
    <source>
        <dbReference type="ARBA" id="ARBA00007378"/>
    </source>
</evidence>
<dbReference type="GO" id="GO:0006979">
    <property type="term" value="P:response to oxidative stress"/>
    <property type="evidence" value="ECO:0007669"/>
    <property type="project" value="InterPro"/>
</dbReference>
<dbReference type="RefSeq" id="XP_008868213.1">
    <property type="nucleotide sequence ID" value="XM_008869991.1"/>
</dbReference>
<dbReference type="SUPFAM" id="SSF82784">
    <property type="entry name" value="OsmC-like"/>
    <property type="match status" value="1"/>
</dbReference>
<dbReference type="Proteomes" id="UP000285060">
    <property type="component" value="Unassembled WGS sequence"/>
</dbReference>
<evidence type="ECO:0000313" key="4">
    <source>
        <dbReference type="Proteomes" id="UP000285060"/>
    </source>
</evidence>
<dbReference type="InterPro" id="IPR036102">
    <property type="entry name" value="OsmC/Ohrsf"/>
</dbReference>
<organism evidence="2">
    <name type="scientific">Aphanomyces invadans</name>
    <dbReference type="NCBI Taxonomy" id="157072"/>
    <lineage>
        <taxon>Eukaryota</taxon>
        <taxon>Sar</taxon>
        <taxon>Stramenopiles</taxon>
        <taxon>Oomycota</taxon>
        <taxon>Saprolegniomycetes</taxon>
        <taxon>Saprolegniales</taxon>
        <taxon>Verrucalvaceae</taxon>
        <taxon>Aphanomyces</taxon>
    </lineage>
</organism>
<comment type="similarity">
    <text evidence="1">Belongs to the OsmC/Ohr family.</text>
</comment>
<protein>
    <recommendedName>
        <fullName evidence="5">Organic hydroperoxide resistance protein</fullName>
    </recommendedName>
</protein>
<dbReference type="Gene3D" id="3.30.300.20">
    <property type="match status" value="1"/>
</dbReference>
<dbReference type="InterPro" id="IPR003718">
    <property type="entry name" value="OsmC/Ohr_fam"/>
</dbReference>
<dbReference type="InterPro" id="IPR015946">
    <property type="entry name" value="KH_dom-like_a/b"/>
</dbReference>
<name>A0A024U977_9STRA</name>
<dbReference type="NCBIfam" id="TIGR03561">
    <property type="entry name" value="organ_hyd_perox"/>
    <property type="match status" value="1"/>
</dbReference>
<proteinExistence type="inferred from homology"/>